<reference evidence="2" key="2">
    <citation type="submission" date="2023-05" db="EMBL/GenBank/DDBJ databases">
        <authorList>
            <consortium name="Lawrence Berkeley National Laboratory"/>
            <person name="Steindorff A."/>
            <person name="Hensen N."/>
            <person name="Bonometti L."/>
            <person name="Westerberg I."/>
            <person name="Brannstrom I.O."/>
            <person name="Guillou S."/>
            <person name="Cros-Aarteil S."/>
            <person name="Calhoun S."/>
            <person name="Haridas S."/>
            <person name="Kuo A."/>
            <person name="Mondo S."/>
            <person name="Pangilinan J."/>
            <person name="Riley R."/>
            <person name="Labutti K."/>
            <person name="Andreopoulos B."/>
            <person name="Lipzen A."/>
            <person name="Chen C."/>
            <person name="Yanf M."/>
            <person name="Daum C."/>
            <person name="Ng V."/>
            <person name="Clum A."/>
            <person name="Ohm R."/>
            <person name="Martin F."/>
            <person name="Silar P."/>
            <person name="Natvig D."/>
            <person name="Lalanne C."/>
            <person name="Gautier V."/>
            <person name="Ament-Velasquez S.L."/>
            <person name="Kruys A."/>
            <person name="Hutchinson M.I."/>
            <person name="Powell A.J."/>
            <person name="Barry K."/>
            <person name="Miller A.N."/>
            <person name="Grigoriev I.V."/>
            <person name="Debuchy R."/>
            <person name="Gladieux P."/>
            <person name="Thoren M.H."/>
            <person name="Johannesson H."/>
        </authorList>
    </citation>
    <scope>NUCLEOTIDE SEQUENCE</scope>
    <source>
        <strain evidence="2">CBS 103.79</strain>
    </source>
</reference>
<dbReference type="Proteomes" id="UP001303889">
    <property type="component" value="Unassembled WGS sequence"/>
</dbReference>
<accession>A0AAN6M866</accession>
<reference evidence="2" key="1">
    <citation type="journal article" date="2023" name="Mol. Phylogenet. Evol.">
        <title>Genome-scale phylogeny and comparative genomics of the fungal order Sordariales.</title>
        <authorList>
            <person name="Hensen N."/>
            <person name="Bonometti L."/>
            <person name="Westerberg I."/>
            <person name="Brannstrom I.O."/>
            <person name="Guillou S."/>
            <person name="Cros-Aarteil S."/>
            <person name="Calhoun S."/>
            <person name="Haridas S."/>
            <person name="Kuo A."/>
            <person name="Mondo S."/>
            <person name="Pangilinan J."/>
            <person name="Riley R."/>
            <person name="LaButti K."/>
            <person name="Andreopoulos B."/>
            <person name="Lipzen A."/>
            <person name="Chen C."/>
            <person name="Yan M."/>
            <person name="Daum C."/>
            <person name="Ng V."/>
            <person name="Clum A."/>
            <person name="Steindorff A."/>
            <person name="Ohm R.A."/>
            <person name="Martin F."/>
            <person name="Silar P."/>
            <person name="Natvig D.O."/>
            <person name="Lalanne C."/>
            <person name="Gautier V."/>
            <person name="Ament-Velasquez S.L."/>
            <person name="Kruys A."/>
            <person name="Hutchinson M.I."/>
            <person name="Powell A.J."/>
            <person name="Barry K."/>
            <person name="Miller A.N."/>
            <person name="Grigoriev I.V."/>
            <person name="Debuchy R."/>
            <person name="Gladieux P."/>
            <person name="Hiltunen Thoren M."/>
            <person name="Johannesson H."/>
        </authorList>
    </citation>
    <scope>NUCLEOTIDE SEQUENCE</scope>
    <source>
        <strain evidence="2">CBS 103.79</strain>
    </source>
</reference>
<organism evidence="2 3">
    <name type="scientific">Staphylotrichum tortipilum</name>
    <dbReference type="NCBI Taxonomy" id="2831512"/>
    <lineage>
        <taxon>Eukaryota</taxon>
        <taxon>Fungi</taxon>
        <taxon>Dikarya</taxon>
        <taxon>Ascomycota</taxon>
        <taxon>Pezizomycotina</taxon>
        <taxon>Sordariomycetes</taxon>
        <taxon>Sordariomycetidae</taxon>
        <taxon>Sordariales</taxon>
        <taxon>Chaetomiaceae</taxon>
        <taxon>Staphylotrichum</taxon>
    </lineage>
</organism>
<protein>
    <submittedName>
        <fullName evidence="2">Cyanovirin-N</fullName>
    </submittedName>
</protein>
<dbReference type="PANTHER" id="PTHR42076:SF1">
    <property type="entry name" value="CYANOVIRIN-N DOMAIN-CONTAINING PROTEIN"/>
    <property type="match status" value="1"/>
</dbReference>
<keyword evidence="3" id="KW-1185">Reference proteome</keyword>
<dbReference type="Pfam" id="PF08881">
    <property type="entry name" value="CVNH"/>
    <property type="match status" value="1"/>
</dbReference>
<dbReference type="PANTHER" id="PTHR42076">
    <property type="entry name" value="CYANOVIRIN-N HOMOLOG"/>
    <property type="match status" value="1"/>
</dbReference>
<evidence type="ECO:0000313" key="2">
    <source>
        <dbReference type="EMBL" id="KAK3896587.1"/>
    </source>
</evidence>
<feature type="domain" description="Cyanovirin-N" evidence="1">
    <location>
        <begin position="6"/>
        <end position="110"/>
    </location>
</feature>
<name>A0AAN6M866_9PEZI</name>
<comment type="caution">
    <text evidence="2">The sequence shown here is derived from an EMBL/GenBank/DDBJ whole genome shotgun (WGS) entry which is preliminary data.</text>
</comment>
<dbReference type="InterPro" id="IPR036673">
    <property type="entry name" value="Cyanovirin-N_sf"/>
</dbReference>
<dbReference type="SMART" id="SM01111">
    <property type="entry name" value="CVNH"/>
    <property type="match status" value="1"/>
</dbReference>
<dbReference type="AlphaFoldDB" id="A0AAN6M866"/>
<dbReference type="Gene3D" id="2.30.60.10">
    <property type="entry name" value="Cyanovirin-N"/>
    <property type="match status" value="1"/>
</dbReference>
<gene>
    <name evidence="2" type="ORF">C8A05DRAFT_39869</name>
</gene>
<evidence type="ECO:0000259" key="1">
    <source>
        <dbReference type="SMART" id="SM01111"/>
    </source>
</evidence>
<dbReference type="SUPFAM" id="SSF51322">
    <property type="entry name" value="Cyanovirin-N"/>
    <property type="match status" value="1"/>
</dbReference>
<proteinExistence type="predicted"/>
<sequence length="118" mass="13315">MGNFCNFHESAENIRMEESHILSADLRDPHDNKLNHTTLDLNHCIGNVNGKLKWGGKNFSMSAKNVHLTLEGPDSMPMLHAQLMNEKGMETSAELDLPEHIGNRDGNFLVEPKYMNDI</sequence>
<dbReference type="EMBL" id="MU856519">
    <property type="protein sequence ID" value="KAK3896587.1"/>
    <property type="molecule type" value="Genomic_DNA"/>
</dbReference>
<evidence type="ECO:0000313" key="3">
    <source>
        <dbReference type="Proteomes" id="UP001303889"/>
    </source>
</evidence>
<dbReference type="InterPro" id="IPR011058">
    <property type="entry name" value="Cyanovirin-N"/>
</dbReference>